<reference evidence="2 3" key="1">
    <citation type="submission" date="2020-08" db="EMBL/GenBank/DDBJ databases">
        <title>Genomic Encyclopedia of Type Strains, Phase IV (KMG-V): Genome sequencing to study the core and pangenomes of soil and plant-associated prokaryotes.</title>
        <authorList>
            <person name="Whitman W."/>
        </authorList>
    </citation>
    <scope>NUCLEOTIDE SEQUENCE [LARGE SCALE GENOMIC DNA]</scope>
    <source>
        <strain evidence="2 3">JPY162</strain>
    </source>
</reference>
<evidence type="ECO:0000313" key="3">
    <source>
        <dbReference type="Proteomes" id="UP000592820"/>
    </source>
</evidence>
<feature type="region of interest" description="Disordered" evidence="1">
    <location>
        <begin position="89"/>
        <end position="123"/>
    </location>
</feature>
<organism evidence="2 3">
    <name type="scientific">Paraburkholderia youngii</name>
    <dbReference type="NCBI Taxonomy" id="2782701"/>
    <lineage>
        <taxon>Bacteria</taxon>
        <taxon>Pseudomonadati</taxon>
        <taxon>Pseudomonadota</taxon>
        <taxon>Betaproteobacteria</taxon>
        <taxon>Burkholderiales</taxon>
        <taxon>Burkholderiaceae</taxon>
        <taxon>Paraburkholderia</taxon>
    </lineage>
</organism>
<dbReference type="EMBL" id="JACHDE010000009">
    <property type="protein sequence ID" value="MBB5402618.1"/>
    <property type="molecule type" value="Genomic_DNA"/>
</dbReference>
<name>A0A7W8L9Q4_9BURK</name>
<accession>A0A7W8L9Q4</accession>
<gene>
    <name evidence="2" type="ORF">HDG41_004704</name>
</gene>
<dbReference type="AlphaFoldDB" id="A0A7W8L9Q4"/>
<feature type="region of interest" description="Disordered" evidence="1">
    <location>
        <begin position="164"/>
        <end position="188"/>
    </location>
</feature>
<sequence>MAGVNDASAAMIAAVTVRNHVLERDVRWCATSRKAWLVAHTVASACQRHGVHPDAHRSRAQCRAVRMPAARGTATKRARGRHQELAAIHLRETAGRSEDRQTALPRRQRSGPSANPHTSLPHASGTILDSACSIARVTYDWAGSSGITCKNSRRTLGGCRVRKVHGGPDTVQESRQDAQDFSNLLRRA</sequence>
<proteinExistence type="predicted"/>
<protein>
    <submittedName>
        <fullName evidence="2">Uncharacterized protein</fullName>
    </submittedName>
</protein>
<comment type="caution">
    <text evidence="2">The sequence shown here is derived from an EMBL/GenBank/DDBJ whole genome shotgun (WGS) entry which is preliminary data.</text>
</comment>
<evidence type="ECO:0000256" key="1">
    <source>
        <dbReference type="SAM" id="MobiDB-lite"/>
    </source>
</evidence>
<dbReference type="Proteomes" id="UP000592820">
    <property type="component" value="Unassembled WGS sequence"/>
</dbReference>
<evidence type="ECO:0000313" key="2">
    <source>
        <dbReference type="EMBL" id="MBB5402618.1"/>
    </source>
</evidence>
<feature type="compositionally biased region" description="Basic and acidic residues" evidence="1">
    <location>
        <begin position="89"/>
        <end position="101"/>
    </location>
</feature>